<reference evidence="2" key="1">
    <citation type="journal article" date="2019" name="Plant Biotechnol. J.">
        <title>Genome sequencing of the Australian wild diploid species Gossypium australe highlights disease resistance and delayed gland morphogenesis.</title>
        <authorList>
            <person name="Cai Y."/>
            <person name="Cai X."/>
            <person name="Wang Q."/>
            <person name="Wang P."/>
            <person name="Zhang Y."/>
            <person name="Cai C."/>
            <person name="Xu Y."/>
            <person name="Wang K."/>
            <person name="Zhou Z."/>
            <person name="Wang C."/>
            <person name="Geng S."/>
            <person name="Li B."/>
            <person name="Dong Q."/>
            <person name="Hou Y."/>
            <person name="Wang H."/>
            <person name="Ai P."/>
            <person name="Liu Z."/>
            <person name="Yi F."/>
            <person name="Sun M."/>
            <person name="An G."/>
            <person name="Cheng J."/>
            <person name="Zhang Y."/>
            <person name="Shi Q."/>
            <person name="Xie Y."/>
            <person name="Shi X."/>
            <person name="Chang Y."/>
            <person name="Huang F."/>
            <person name="Chen Y."/>
            <person name="Hong S."/>
            <person name="Mi L."/>
            <person name="Sun Q."/>
            <person name="Zhang L."/>
            <person name="Zhou B."/>
            <person name="Peng R."/>
            <person name="Zhang X."/>
            <person name="Liu F."/>
        </authorList>
    </citation>
    <scope>NUCLEOTIDE SEQUENCE [LARGE SCALE GENOMIC DNA]</scope>
    <source>
        <strain evidence="2">cv. PA1801</strain>
    </source>
</reference>
<dbReference type="Proteomes" id="UP000325315">
    <property type="component" value="Unassembled WGS sequence"/>
</dbReference>
<dbReference type="OrthoDB" id="1436638at2759"/>
<keyword evidence="2" id="KW-1185">Reference proteome</keyword>
<organism evidence="1 2">
    <name type="scientific">Gossypium australe</name>
    <dbReference type="NCBI Taxonomy" id="47621"/>
    <lineage>
        <taxon>Eukaryota</taxon>
        <taxon>Viridiplantae</taxon>
        <taxon>Streptophyta</taxon>
        <taxon>Embryophyta</taxon>
        <taxon>Tracheophyta</taxon>
        <taxon>Spermatophyta</taxon>
        <taxon>Magnoliopsida</taxon>
        <taxon>eudicotyledons</taxon>
        <taxon>Gunneridae</taxon>
        <taxon>Pentapetalae</taxon>
        <taxon>rosids</taxon>
        <taxon>malvids</taxon>
        <taxon>Malvales</taxon>
        <taxon>Malvaceae</taxon>
        <taxon>Malvoideae</taxon>
        <taxon>Gossypium</taxon>
    </lineage>
</organism>
<dbReference type="AlphaFoldDB" id="A0A5B6WQT0"/>
<gene>
    <name evidence="1" type="ORF">EPI10_005725</name>
</gene>
<evidence type="ECO:0000313" key="1">
    <source>
        <dbReference type="EMBL" id="KAA3483564.1"/>
    </source>
</evidence>
<name>A0A5B6WQT0_9ROSI</name>
<comment type="caution">
    <text evidence="1">The sequence shown here is derived from an EMBL/GenBank/DDBJ whole genome shotgun (WGS) entry which is preliminary data.</text>
</comment>
<protein>
    <submittedName>
        <fullName evidence="1">Uncharacterized protein</fullName>
    </submittedName>
</protein>
<proteinExistence type="predicted"/>
<evidence type="ECO:0000313" key="2">
    <source>
        <dbReference type="Proteomes" id="UP000325315"/>
    </source>
</evidence>
<sequence length="130" mass="14580">MVVDVSADGTLLDKSYNKAYEILERIGTRRRVAGALELDAITSLIAHVSSLTNMIKTLERATVMQEMKEAELTCVYCGEDHVFDECPSDPASVYYMGNFNRNDNHISIHTIQDGNNILILVGVIKEWETQ</sequence>
<accession>A0A5B6WQT0</accession>
<dbReference type="EMBL" id="SMMG02000002">
    <property type="protein sequence ID" value="KAA3483564.1"/>
    <property type="molecule type" value="Genomic_DNA"/>
</dbReference>